<dbReference type="Proteomes" id="UP000800040">
    <property type="component" value="Unassembled WGS sequence"/>
</dbReference>
<feature type="compositionally biased region" description="Basic residues" evidence="1">
    <location>
        <begin position="35"/>
        <end position="49"/>
    </location>
</feature>
<dbReference type="EMBL" id="ML975312">
    <property type="protein sequence ID" value="KAF1833823.1"/>
    <property type="molecule type" value="Genomic_DNA"/>
</dbReference>
<proteinExistence type="predicted"/>
<evidence type="ECO:0000256" key="1">
    <source>
        <dbReference type="SAM" id="MobiDB-lite"/>
    </source>
</evidence>
<feature type="compositionally biased region" description="Pro residues" evidence="1">
    <location>
        <begin position="222"/>
        <end position="248"/>
    </location>
</feature>
<feature type="region of interest" description="Disordered" evidence="1">
    <location>
        <begin position="605"/>
        <end position="655"/>
    </location>
</feature>
<feature type="compositionally biased region" description="Pro residues" evidence="1">
    <location>
        <begin position="453"/>
        <end position="462"/>
    </location>
</feature>
<dbReference type="OrthoDB" id="5338195at2759"/>
<feature type="compositionally biased region" description="Pro residues" evidence="1">
    <location>
        <begin position="306"/>
        <end position="315"/>
    </location>
</feature>
<dbReference type="PANTHER" id="PTHR28108">
    <property type="entry name" value="SWR1-COMPLEX PROTEIN 3"/>
    <property type="match status" value="1"/>
</dbReference>
<feature type="region of interest" description="Disordered" evidence="1">
    <location>
        <begin position="1"/>
        <end position="75"/>
    </location>
</feature>
<dbReference type="PANTHER" id="PTHR28108:SF1">
    <property type="entry name" value="SWR1-COMPLEX PROTEIN 3"/>
    <property type="match status" value="1"/>
</dbReference>
<dbReference type="Pfam" id="PF24707">
    <property type="entry name" value="Swc3"/>
    <property type="match status" value="1"/>
</dbReference>
<evidence type="ECO:0000313" key="3">
    <source>
        <dbReference type="EMBL" id="KAF1833823.1"/>
    </source>
</evidence>
<feature type="compositionally biased region" description="Pro residues" evidence="1">
    <location>
        <begin position="323"/>
        <end position="342"/>
    </location>
</feature>
<evidence type="ECO:0000259" key="2">
    <source>
        <dbReference type="Pfam" id="PF24707"/>
    </source>
</evidence>
<gene>
    <name evidence="3" type="ORF">BDW02DRAFT_569687</name>
</gene>
<feature type="region of interest" description="Disordered" evidence="1">
    <location>
        <begin position="186"/>
        <end position="249"/>
    </location>
</feature>
<dbReference type="InterPro" id="IPR057558">
    <property type="entry name" value="Swc3_dom"/>
</dbReference>
<feature type="compositionally biased region" description="Polar residues" evidence="1">
    <location>
        <begin position="382"/>
        <end position="398"/>
    </location>
</feature>
<feature type="compositionally biased region" description="Basic and acidic residues" evidence="1">
    <location>
        <begin position="1"/>
        <end position="17"/>
    </location>
</feature>
<dbReference type="InterPro" id="IPR037651">
    <property type="entry name" value="Swc3"/>
</dbReference>
<feature type="domain" description="SWR1-complex protein 3" evidence="2">
    <location>
        <begin position="67"/>
        <end position="177"/>
    </location>
</feature>
<feature type="compositionally biased region" description="Low complexity" evidence="1">
    <location>
        <begin position="343"/>
        <end position="353"/>
    </location>
</feature>
<organism evidence="3 4">
    <name type="scientific">Decorospora gaudefroyi</name>
    <dbReference type="NCBI Taxonomy" id="184978"/>
    <lineage>
        <taxon>Eukaryota</taxon>
        <taxon>Fungi</taxon>
        <taxon>Dikarya</taxon>
        <taxon>Ascomycota</taxon>
        <taxon>Pezizomycotina</taxon>
        <taxon>Dothideomycetes</taxon>
        <taxon>Pleosporomycetidae</taxon>
        <taxon>Pleosporales</taxon>
        <taxon>Pleosporineae</taxon>
        <taxon>Pleosporaceae</taxon>
        <taxon>Decorospora</taxon>
    </lineage>
</organism>
<feature type="compositionally biased region" description="Basic and acidic residues" evidence="1">
    <location>
        <begin position="605"/>
        <end position="617"/>
    </location>
</feature>
<dbReference type="GO" id="GO:0000812">
    <property type="term" value="C:Swr1 complex"/>
    <property type="evidence" value="ECO:0007669"/>
    <property type="project" value="InterPro"/>
</dbReference>
<keyword evidence="4" id="KW-1185">Reference proteome</keyword>
<name>A0A6A5KK38_9PLEO</name>
<feature type="region of interest" description="Disordered" evidence="1">
    <location>
        <begin position="299"/>
        <end position="402"/>
    </location>
</feature>
<reference evidence="3" key="1">
    <citation type="submission" date="2020-01" db="EMBL/GenBank/DDBJ databases">
        <authorList>
            <consortium name="DOE Joint Genome Institute"/>
            <person name="Haridas S."/>
            <person name="Albert R."/>
            <person name="Binder M."/>
            <person name="Bloem J."/>
            <person name="Labutti K."/>
            <person name="Salamov A."/>
            <person name="Andreopoulos B."/>
            <person name="Baker S.E."/>
            <person name="Barry K."/>
            <person name="Bills G."/>
            <person name="Bluhm B.H."/>
            <person name="Cannon C."/>
            <person name="Castanera R."/>
            <person name="Culley D.E."/>
            <person name="Daum C."/>
            <person name="Ezra D."/>
            <person name="Gonzalez J.B."/>
            <person name="Henrissat B."/>
            <person name="Kuo A."/>
            <person name="Liang C."/>
            <person name="Lipzen A."/>
            <person name="Lutzoni F."/>
            <person name="Magnuson J."/>
            <person name="Mondo S."/>
            <person name="Nolan M."/>
            <person name="Ohm R."/>
            <person name="Pangilinan J."/>
            <person name="Park H.-J."/>
            <person name="Ramirez L."/>
            <person name="Alfaro M."/>
            <person name="Sun H."/>
            <person name="Tritt A."/>
            <person name="Yoshinaga Y."/>
            <person name="Zwiers L.-H."/>
            <person name="Turgeon B.G."/>
            <person name="Goodwin S.B."/>
            <person name="Spatafora J.W."/>
            <person name="Crous P.W."/>
            <person name="Grigoriev I.V."/>
        </authorList>
    </citation>
    <scope>NUCLEOTIDE SEQUENCE</scope>
    <source>
        <strain evidence="3">P77</strain>
    </source>
</reference>
<feature type="region of interest" description="Disordered" evidence="1">
    <location>
        <begin position="452"/>
        <end position="534"/>
    </location>
</feature>
<feature type="compositionally biased region" description="Pro residues" evidence="1">
    <location>
        <begin position="510"/>
        <end position="531"/>
    </location>
</feature>
<dbReference type="GO" id="GO:0140849">
    <property type="term" value="F:ATP-dependent H2AZ histone chaperone activity"/>
    <property type="evidence" value="ECO:0007669"/>
    <property type="project" value="InterPro"/>
</dbReference>
<accession>A0A6A5KK38</accession>
<feature type="non-terminal residue" evidence="3">
    <location>
        <position position="655"/>
    </location>
</feature>
<feature type="compositionally biased region" description="Pro residues" evidence="1">
    <location>
        <begin position="481"/>
        <end position="503"/>
    </location>
</feature>
<feature type="compositionally biased region" description="Polar residues" evidence="1">
    <location>
        <begin position="188"/>
        <end position="211"/>
    </location>
</feature>
<feature type="compositionally biased region" description="Low complexity" evidence="1">
    <location>
        <begin position="463"/>
        <end position="480"/>
    </location>
</feature>
<evidence type="ECO:0000313" key="4">
    <source>
        <dbReference type="Proteomes" id="UP000800040"/>
    </source>
</evidence>
<feature type="compositionally biased region" description="Pro residues" evidence="1">
    <location>
        <begin position="359"/>
        <end position="379"/>
    </location>
</feature>
<protein>
    <recommendedName>
        <fullName evidence="2">SWR1-complex protein 3 domain-containing protein</fullName>
    </recommendedName>
</protein>
<dbReference type="AlphaFoldDB" id="A0A6A5KK38"/>
<sequence>MSEPRRSTRARAREEAAPRAPETPTEKAPRGAKASLKRKRTSIAVKHSRPSTPATEGAPLPPKPTLPLRLVDGAPLPTLPEPQPLDLPTGEWQTFQQSRVLETSFERSKAVWLSGANFRTFHTHFTQPKKVADRTEEDKARLSRQKELIKNFPQVGVESAIVKLVIEPHTLPIRLYGPKELAKAVQKKATTSSPYSPWPNHNHQPNQHTKYQNPPPAHHKPQPQPRPQPPKQVQAAPPPQAPSTPAPDPVIHMLAARAGTDPELKAVMKIVAAGNASKEQLEFFQTHISELTAILARQKEEKTHKPPPPPIPTPTLTPASSALPPPPPTPKAIAPPPLPRPVQPVQQQPIHPSAAKPYTPTPPQEQPQYAPPVQQPQPPYTNNYSKPPQYHPQQQVPTYQAPPRTTYRPLVFSFVHGNEDKFYFPSYSFMEWLPNGTGAKLSFLITKLKPKPEPVVNPPSTPAPKLTATPTPAAQPDATPNAPPPNTMTPTPNPSNPSLPPIQPAATAPAPTPAPTPAPAPPTPYVPPKPPQRIEDFDEMNDIDKIEFYQPVTALLLIEKDQGDEVASALPRSIRPPHVVEKYMNEVFDRCKRADETYLAFRLPRDAEEVPEKRVRSGDATPAVATPTQDSSLGGGGGGSTAFDRKKAGRPRRSL</sequence>